<organism evidence="1 2">
    <name type="scientific">Tritrichomonas musculus</name>
    <dbReference type="NCBI Taxonomy" id="1915356"/>
    <lineage>
        <taxon>Eukaryota</taxon>
        <taxon>Metamonada</taxon>
        <taxon>Parabasalia</taxon>
        <taxon>Tritrichomonadida</taxon>
        <taxon>Tritrichomonadidae</taxon>
        <taxon>Tritrichomonas</taxon>
    </lineage>
</organism>
<keyword evidence="2" id="KW-1185">Reference proteome</keyword>
<comment type="caution">
    <text evidence="1">The sequence shown here is derived from an EMBL/GenBank/DDBJ whole genome shotgun (WGS) entry which is preliminary data.</text>
</comment>
<reference evidence="1 2" key="1">
    <citation type="submission" date="2024-04" db="EMBL/GenBank/DDBJ databases">
        <title>Tritrichomonas musculus Genome.</title>
        <authorList>
            <person name="Alves-Ferreira E."/>
            <person name="Grigg M."/>
            <person name="Lorenzi H."/>
            <person name="Galac M."/>
        </authorList>
    </citation>
    <scope>NUCLEOTIDE SEQUENCE [LARGE SCALE GENOMIC DNA]</scope>
    <source>
        <strain evidence="1 2">EAF2021</strain>
    </source>
</reference>
<evidence type="ECO:0000313" key="2">
    <source>
        <dbReference type="Proteomes" id="UP001470230"/>
    </source>
</evidence>
<evidence type="ECO:0008006" key="3">
    <source>
        <dbReference type="Google" id="ProtNLM"/>
    </source>
</evidence>
<evidence type="ECO:0000313" key="1">
    <source>
        <dbReference type="EMBL" id="KAK8836744.1"/>
    </source>
</evidence>
<proteinExistence type="predicted"/>
<protein>
    <recommendedName>
        <fullName evidence="3">UDENN domain-containing protein</fullName>
    </recommendedName>
</protein>
<sequence length="411" mass="48097">MQQIDKNHPLVDGIFLLKLATPSQPSLIAMSEGNCNIIEDIQALEFCTPTSEIKIYEDCTFVFNNGDVFYYTLYFHHKQETYELIIKSYQRCVSFFLNFLNQLFMIFSDVKTAYDPDNFFNLAKILTSDWPTDLYDNMKIVFPYSMHSIEFTTPDFTYHHFKRSIYFDTKLHLKIFSYLFAMKPILVVAPDASIGCRACFSILSFMHPLRYVEPFIFWLRKGDQRYDEIKKGEGKSPYLVVVTDAADEIQSKFDLVVSVTEISKNDSKFDSDFENFVKKILLAIQDQLVSLITKNPYSDILNLPFTDKNMEEIMKDPKFKFMPSLNILKIFEKSKTSKNWRFRRCNKEIMRNAILQCGEVNFEELSKDQLEIIIKYIKSVKKDFENDMHVSAVIKKHSSIISSILAKENSK</sequence>
<name>A0ABR2GS27_9EUKA</name>
<accession>A0ABR2GS27</accession>
<dbReference type="Proteomes" id="UP001470230">
    <property type="component" value="Unassembled WGS sequence"/>
</dbReference>
<dbReference type="EMBL" id="JAPFFF010000063">
    <property type="protein sequence ID" value="KAK8836744.1"/>
    <property type="molecule type" value="Genomic_DNA"/>
</dbReference>
<gene>
    <name evidence="1" type="ORF">M9Y10_037261</name>
</gene>